<sequence>MNTNETNTHQWQAATTFKVRVAAEQIQDMIVAGALGETPVVQTGPIWSDDVIAVNCRRCMRLFADAADEPCIPVPMP</sequence>
<dbReference type="Proteomes" id="UP000306628">
    <property type="component" value="Unassembled WGS sequence"/>
</dbReference>
<dbReference type="EMBL" id="VCKX01000299">
    <property type="protein sequence ID" value="TMR21306.1"/>
    <property type="molecule type" value="Genomic_DNA"/>
</dbReference>
<name>A0A5S4FKP8_9ACTN</name>
<dbReference type="OrthoDB" id="4207997at2"/>
<gene>
    <name evidence="1" type="ORF">ETD85_51115</name>
</gene>
<protein>
    <submittedName>
        <fullName evidence="1">Uncharacterized protein</fullName>
    </submittedName>
</protein>
<organism evidence="1 2">
    <name type="scientific">Nonomuraea zeae</name>
    <dbReference type="NCBI Taxonomy" id="1642303"/>
    <lineage>
        <taxon>Bacteria</taxon>
        <taxon>Bacillati</taxon>
        <taxon>Actinomycetota</taxon>
        <taxon>Actinomycetes</taxon>
        <taxon>Streptosporangiales</taxon>
        <taxon>Streptosporangiaceae</taxon>
        <taxon>Nonomuraea</taxon>
    </lineage>
</organism>
<comment type="caution">
    <text evidence="1">The sequence shown here is derived from an EMBL/GenBank/DDBJ whole genome shotgun (WGS) entry which is preliminary data.</text>
</comment>
<reference evidence="1 2" key="1">
    <citation type="submission" date="2019-05" db="EMBL/GenBank/DDBJ databases">
        <title>Draft genome sequence of Nonomuraea zeae DSM 100528.</title>
        <authorList>
            <person name="Saricaoglu S."/>
            <person name="Isik K."/>
        </authorList>
    </citation>
    <scope>NUCLEOTIDE SEQUENCE [LARGE SCALE GENOMIC DNA]</scope>
    <source>
        <strain evidence="1 2">DSM 100528</strain>
    </source>
</reference>
<dbReference type="RefSeq" id="WP_138697102.1">
    <property type="nucleotide sequence ID" value="NZ_JBHSAZ010000017.1"/>
</dbReference>
<accession>A0A5S4FKP8</accession>
<proteinExistence type="predicted"/>
<keyword evidence="2" id="KW-1185">Reference proteome</keyword>
<dbReference type="AlphaFoldDB" id="A0A5S4FKP8"/>
<evidence type="ECO:0000313" key="2">
    <source>
        <dbReference type="Proteomes" id="UP000306628"/>
    </source>
</evidence>
<evidence type="ECO:0000313" key="1">
    <source>
        <dbReference type="EMBL" id="TMR21306.1"/>
    </source>
</evidence>